<feature type="region of interest" description="NMP" evidence="5">
    <location>
        <begin position="33"/>
        <end position="62"/>
    </location>
</feature>
<dbReference type="HAMAP" id="MF_00235">
    <property type="entry name" value="Adenylate_kinase_Adk"/>
    <property type="match status" value="1"/>
</dbReference>
<feature type="binding site" evidence="5">
    <location>
        <position position="126"/>
    </location>
    <ligand>
        <name>ATP</name>
        <dbReference type="ChEBI" id="CHEBI:30616"/>
    </ligand>
</feature>
<evidence type="ECO:0000256" key="3">
    <source>
        <dbReference type="ARBA" id="ARBA00022741"/>
    </source>
</evidence>
<comment type="similarity">
    <text evidence="5 6">Belongs to the adenylate kinase family.</text>
</comment>
<dbReference type="AlphaFoldDB" id="A0A0W0VMG7"/>
<evidence type="ECO:0000256" key="7">
    <source>
        <dbReference type="RuleBase" id="RU003331"/>
    </source>
</evidence>
<organism evidence="9 10">
    <name type="scientific">Legionella londiniensis</name>
    <dbReference type="NCBI Taxonomy" id="45068"/>
    <lineage>
        <taxon>Bacteria</taxon>
        <taxon>Pseudomonadati</taxon>
        <taxon>Pseudomonadota</taxon>
        <taxon>Gammaproteobacteria</taxon>
        <taxon>Legionellales</taxon>
        <taxon>Legionellaceae</taxon>
        <taxon>Legionella</taxon>
    </lineage>
</organism>
<dbReference type="PANTHER" id="PTHR23359">
    <property type="entry name" value="NUCLEOTIDE KINASE"/>
    <property type="match status" value="1"/>
</dbReference>
<evidence type="ECO:0000256" key="6">
    <source>
        <dbReference type="RuleBase" id="RU003330"/>
    </source>
</evidence>
<evidence type="ECO:0000313" key="10">
    <source>
        <dbReference type="Proteomes" id="UP000054997"/>
    </source>
</evidence>
<comment type="subunit">
    <text evidence="5 7">Monomer.</text>
</comment>
<dbReference type="NCBIfam" id="NF011100">
    <property type="entry name" value="PRK14527.1"/>
    <property type="match status" value="1"/>
</dbReference>
<dbReference type="PATRIC" id="fig|45068.5.peg.1521"/>
<dbReference type="GO" id="GO:0044209">
    <property type="term" value="P:AMP salvage"/>
    <property type="evidence" value="ECO:0007669"/>
    <property type="project" value="UniProtKB-UniRule"/>
</dbReference>
<feature type="domain" description="Adenylate kinase active site lid" evidence="8">
    <location>
        <begin position="126"/>
        <end position="161"/>
    </location>
</feature>
<feature type="binding site" evidence="5">
    <location>
        <position position="34"/>
    </location>
    <ligand>
        <name>AMP</name>
        <dbReference type="ChEBI" id="CHEBI:456215"/>
    </ligand>
</feature>
<dbReference type="NCBIfam" id="NF001380">
    <property type="entry name" value="PRK00279.1-2"/>
    <property type="match status" value="1"/>
</dbReference>
<dbReference type="Proteomes" id="UP000054997">
    <property type="component" value="Unassembled WGS sequence"/>
</dbReference>
<comment type="caution">
    <text evidence="9">The sequence shown here is derived from an EMBL/GenBank/DDBJ whole genome shotgun (WGS) entry which is preliminary data.</text>
</comment>
<evidence type="ECO:0000256" key="2">
    <source>
        <dbReference type="ARBA" id="ARBA00022727"/>
    </source>
</evidence>
<evidence type="ECO:0000256" key="5">
    <source>
        <dbReference type="HAMAP-Rule" id="MF_00235"/>
    </source>
</evidence>
<keyword evidence="2 5" id="KW-0545">Nucleotide biosynthesis</keyword>
<feature type="binding site" evidence="5">
    <location>
        <begin position="60"/>
        <end position="62"/>
    </location>
    <ligand>
        <name>AMP</name>
        <dbReference type="ChEBI" id="CHEBI:456215"/>
    </ligand>
</feature>
<dbReference type="InterPro" id="IPR007862">
    <property type="entry name" value="Adenylate_kinase_lid-dom"/>
</dbReference>
<keyword evidence="3 5" id="KW-0547">Nucleotide-binding</keyword>
<dbReference type="STRING" id="45068.Llon_1409"/>
<evidence type="ECO:0000256" key="1">
    <source>
        <dbReference type="ARBA" id="ARBA00022679"/>
    </source>
</evidence>
<feature type="binding site" evidence="5">
    <location>
        <position position="170"/>
    </location>
    <ligand>
        <name>AMP</name>
        <dbReference type="ChEBI" id="CHEBI:456215"/>
    </ligand>
</feature>
<feature type="binding site" evidence="5">
    <location>
        <position position="205"/>
    </location>
    <ligand>
        <name>ATP</name>
        <dbReference type="ChEBI" id="CHEBI:30616"/>
    </ligand>
</feature>
<keyword evidence="5 7" id="KW-0067">ATP-binding</keyword>
<feature type="region of interest" description="LID" evidence="5">
    <location>
        <begin position="125"/>
        <end position="162"/>
    </location>
</feature>
<feature type="binding site" evidence="5">
    <location>
        <position position="95"/>
    </location>
    <ligand>
        <name>AMP</name>
        <dbReference type="ChEBI" id="CHEBI:456215"/>
    </ligand>
</feature>
<dbReference type="NCBIfam" id="NF001381">
    <property type="entry name" value="PRK00279.1-3"/>
    <property type="match status" value="1"/>
</dbReference>
<comment type="subcellular location">
    <subcellularLocation>
        <location evidence="5 7">Cytoplasm</location>
    </subcellularLocation>
</comment>
<dbReference type="Pfam" id="PF05191">
    <property type="entry name" value="ADK_lid"/>
    <property type="match status" value="1"/>
</dbReference>
<evidence type="ECO:0000259" key="8">
    <source>
        <dbReference type="Pfam" id="PF05191"/>
    </source>
</evidence>
<keyword evidence="4 5" id="KW-0418">Kinase</keyword>
<dbReference type="GO" id="GO:0004017">
    <property type="term" value="F:AMP kinase activity"/>
    <property type="evidence" value="ECO:0007669"/>
    <property type="project" value="UniProtKB-UniRule"/>
</dbReference>
<dbReference type="GO" id="GO:0005737">
    <property type="term" value="C:cytoplasm"/>
    <property type="evidence" value="ECO:0007669"/>
    <property type="project" value="UniProtKB-SubCell"/>
</dbReference>
<dbReference type="PRINTS" id="PR00094">
    <property type="entry name" value="ADENYLTKNASE"/>
</dbReference>
<accession>A0A0W0VMG7</accession>
<dbReference type="FunFam" id="3.40.50.300:FF:000106">
    <property type="entry name" value="Adenylate kinase mitochondrial"/>
    <property type="match status" value="1"/>
</dbReference>
<dbReference type="InterPro" id="IPR033690">
    <property type="entry name" value="Adenylat_kinase_CS"/>
</dbReference>
<proteinExistence type="inferred from homology"/>
<comment type="pathway">
    <text evidence="5">Purine metabolism; AMP biosynthesis via salvage pathway; AMP from ADP: step 1/1.</text>
</comment>
<protein>
    <recommendedName>
        <fullName evidence="5 7">Adenylate kinase</fullName>
        <shortName evidence="5">AK</shortName>
        <ecNumber evidence="5 7">2.7.4.3</ecNumber>
    </recommendedName>
    <alternativeName>
        <fullName evidence="5">ATP-AMP transphosphorylase</fullName>
    </alternativeName>
    <alternativeName>
        <fullName evidence="5">ATP:AMP phosphotransferase</fullName>
    </alternativeName>
    <alternativeName>
        <fullName evidence="5">Adenylate monophosphate kinase</fullName>
    </alternativeName>
</protein>
<feature type="binding site" evidence="5">
    <location>
        <position position="159"/>
    </location>
    <ligand>
        <name>AMP</name>
        <dbReference type="ChEBI" id="CHEBI:456215"/>
    </ligand>
</feature>
<comment type="caution">
    <text evidence="5">Lacks conserved residue(s) required for the propagation of feature annotation.</text>
</comment>
<keyword evidence="5" id="KW-0963">Cytoplasm</keyword>
<name>A0A0W0VMG7_9GAMM</name>
<dbReference type="EMBL" id="LNYK01000016">
    <property type="protein sequence ID" value="KTD21311.1"/>
    <property type="molecule type" value="Genomic_DNA"/>
</dbReference>
<comment type="domain">
    <text evidence="5">Consists of three domains, a large central CORE domain and two small peripheral domains, NMPbind and LID, which undergo movements during catalysis. The LID domain closes over the site of phosphoryl transfer upon ATP binding. Assembling and dissambling the active center during each catalytic cycle provides an effective means to prevent ATP hydrolysis.</text>
</comment>
<dbReference type="CDD" id="cd01428">
    <property type="entry name" value="ADK"/>
    <property type="match status" value="1"/>
</dbReference>
<dbReference type="GO" id="GO:0005524">
    <property type="term" value="F:ATP binding"/>
    <property type="evidence" value="ECO:0007669"/>
    <property type="project" value="UniProtKB-UniRule"/>
</dbReference>
<gene>
    <name evidence="5 9" type="primary">adk</name>
    <name evidence="9" type="ORF">Llon_1409</name>
</gene>
<keyword evidence="10" id="KW-1185">Reference proteome</keyword>
<feature type="binding site" evidence="5">
    <location>
        <begin position="88"/>
        <end position="91"/>
    </location>
    <ligand>
        <name>AMP</name>
        <dbReference type="ChEBI" id="CHEBI:456215"/>
    </ligand>
</feature>
<comment type="function">
    <text evidence="5">Catalyzes the reversible transfer of the terminal phosphate group between ATP and AMP. Plays an important role in cellular energy homeostasis and in adenine nucleotide metabolism.</text>
</comment>
<feature type="binding site" evidence="5">
    <location>
        <position position="39"/>
    </location>
    <ligand>
        <name>AMP</name>
        <dbReference type="ChEBI" id="CHEBI:456215"/>
    </ligand>
</feature>
<comment type="catalytic activity">
    <reaction evidence="5 7">
        <text>AMP + ATP = 2 ADP</text>
        <dbReference type="Rhea" id="RHEA:12973"/>
        <dbReference type="ChEBI" id="CHEBI:30616"/>
        <dbReference type="ChEBI" id="CHEBI:456215"/>
        <dbReference type="ChEBI" id="CHEBI:456216"/>
        <dbReference type="EC" id="2.7.4.3"/>
    </reaction>
</comment>
<feature type="binding site" evidence="5">
    <location>
        <begin position="13"/>
        <end position="18"/>
    </location>
    <ligand>
        <name>ATP</name>
        <dbReference type="ChEBI" id="CHEBI:30616"/>
    </ligand>
</feature>
<sequence length="222" mass="24974">MGLMRLMLLGGPGAGKGTQAEKLASYFNIPQISTGDMLRTAIATRTELGLTAKKIMDEGRLVPDEVMIKLVESRLQLDDCRGGFLLDGFPRTIVQAEALTNSEVDLDHVIEIAVDDEEIVKRISGRRIHPGSGRVYHTEYNPPKKEGVDDITGEPLIQRDDDKEDIVRKRLKVYHEQTEPLIAYYREWAGRDERAPRFHHIEGIGDVETIFNRILQAIKQGG</sequence>
<dbReference type="NCBIfam" id="NF001379">
    <property type="entry name" value="PRK00279.1-1"/>
    <property type="match status" value="1"/>
</dbReference>
<dbReference type="Gene3D" id="3.40.50.300">
    <property type="entry name" value="P-loop containing nucleotide triphosphate hydrolases"/>
    <property type="match status" value="1"/>
</dbReference>
<dbReference type="EC" id="2.7.4.3" evidence="5 7"/>
<reference evidence="9 10" key="1">
    <citation type="submission" date="2015-11" db="EMBL/GenBank/DDBJ databases">
        <title>Genomic analysis of 38 Legionella species identifies large and diverse effector repertoires.</title>
        <authorList>
            <person name="Burstein D."/>
            <person name="Amaro F."/>
            <person name="Zusman T."/>
            <person name="Lifshitz Z."/>
            <person name="Cohen O."/>
            <person name="Gilbert J.A."/>
            <person name="Pupko T."/>
            <person name="Shuman H.A."/>
            <person name="Segal G."/>
        </authorList>
    </citation>
    <scope>NUCLEOTIDE SEQUENCE [LARGE SCALE GENOMIC DNA]</scope>
    <source>
        <strain evidence="9 10">ATCC 49505</strain>
    </source>
</reference>
<dbReference type="InterPro" id="IPR006259">
    <property type="entry name" value="Adenyl_kin_sub"/>
</dbReference>
<dbReference type="PROSITE" id="PS00113">
    <property type="entry name" value="ADENYLATE_KINASE"/>
    <property type="match status" value="1"/>
</dbReference>
<dbReference type="InterPro" id="IPR000850">
    <property type="entry name" value="Adenylat/UMP-CMP_kin"/>
</dbReference>
<dbReference type="UniPathway" id="UPA00588">
    <property type="reaction ID" value="UER00649"/>
</dbReference>
<evidence type="ECO:0000313" key="9">
    <source>
        <dbReference type="EMBL" id="KTD21311.1"/>
    </source>
</evidence>
<dbReference type="NCBIfam" id="TIGR01351">
    <property type="entry name" value="adk"/>
    <property type="match status" value="1"/>
</dbReference>
<evidence type="ECO:0000256" key="4">
    <source>
        <dbReference type="ARBA" id="ARBA00022777"/>
    </source>
</evidence>
<keyword evidence="1 5" id="KW-0808">Transferase</keyword>
<feature type="binding site" evidence="5">
    <location>
        <begin position="135"/>
        <end position="136"/>
    </location>
    <ligand>
        <name>ATP</name>
        <dbReference type="ChEBI" id="CHEBI:30616"/>
    </ligand>
</feature>
<dbReference type="Pfam" id="PF00406">
    <property type="entry name" value="ADK"/>
    <property type="match status" value="1"/>
</dbReference>
<dbReference type="InterPro" id="IPR027417">
    <property type="entry name" value="P-loop_NTPase"/>
</dbReference>
<dbReference type="SUPFAM" id="SSF52540">
    <property type="entry name" value="P-loop containing nucleoside triphosphate hydrolases"/>
    <property type="match status" value="1"/>
</dbReference>